<dbReference type="InterPro" id="IPR023165">
    <property type="entry name" value="rRNA_Ade_diMease-like_C"/>
</dbReference>
<evidence type="ECO:0000256" key="7">
    <source>
        <dbReference type="HAMAP-Rule" id="MF_00607"/>
    </source>
</evidence>
<dbReference type="PROSITE" id="PS01131">
    <property type="entry name" value="RRNA_A_DIMETH"/>
    <property type="match status" value="1"/>
</dbReference>
<dbReference type="SMART" id="SM00650">
    <property type="entry name" value="rADc"/>
    <property type="match status" value="1"/>
</dbReference>
<gene>
    <name evidence="7 10" type="primary">rsmA</name>
    <name evidence="7" type="synonym">ksgA</name>
    <name evidence="10" type="ORF">MNR06_09060</name>
</gene>
<dbReference type="Proteomes" id="UP000830116">
    <property type="component" value="Chromosome"/>
</dbReference>
<dbReference type="PROSITE" id="PS51689">
    <property type="entry name" value="SAM_RNA_A_N6_MT"/>
    <property type="match status" value="1"/>
</dbReference>
<feature type="binding site" evidence="7 8">
    <location>
        <position position="53"/>
    </location>
    <ligand>
        <name>S-adenosyl-L-methionine</name>
        <dbReference type="ChEBI" id="CHEBI:59789"/>
    </ligand>
</feature>
<proteinExistence type="inferred from homology"/>
<dbReference type="InterPro" id="IPR029063">
    <property type="entry name" value="SAM-dependent_MTases_sf"/>
</dbReference>
<feature type="binding site" evidence="7 8">
    <location>
        <position position="94"/>
    </location>
    <ligand>
        <name>S-adenosyl-L-methionine</name>
        <dbReference type="ChEBI" id="CHEBI:59789"/>
    </ligand>
</feature>
<feature type="binding site" evidence="7 8">
    <location>
        <position position="114"/>
    </location>
    <ligand>
        <name>S-adenosyl-L-methionine</name>
        <dbReference type="ChEBI" id="CHEBI:59789"/>
    </ligand>
</feature>
<feature type="binding site" evidence="7 8">
    <location>
        <position position="74"/>
    </location>
    <ligand>
        <name>S-adenosyl-L-methionine</name>
        <dbReference type="ChEBI" id="CHEBI:59789"/>
    </ligand>
</feature>
<keyword evidence="2 7" id="KW-0698">rRNA processing</keyword>
<dbReference type="InterPro" id="IPR020596">
    <property type="entry name" value="rRNA_Ade_Mease_Trfase_CS"/>
</dbReference>
<dbReference type="InterPro" id="IPR011530">
    <property type="entry name" value="rRNA_adenine_dimethylase"/>
</dbReference>
<evidence type="ECO:0000256" key="8">
    <source>
        <dbReference type="PROSITE-ProRule" id="PRU01026"/>
    </source>
</evidence>
<name>A0ABY4CCB7_9BACT</name>
<evidence type="ECO:0000256" key="4">
    <source>
        <dbReference type="ARBA" id="ARBA00022679"/>
    </source>
</evidence>
<keyword evidence="6 7" id="KW-0694">RNA-binding</keyword>
<keyword evidence="11" id="KW-1185">Reference proteome</keyword>
<dbReference type="RefSeq" id="WP_243535196.1">
    <property type="nucleotide sequence ID" value="NZ_CP093442.1"/>
</dbReference>
<organism evidence="10 11">
    <name type="scientific">Bdellovibrio reynosensis</name>
    <dbReference type="NCBI Taxonomy" id="2835041"/>
    <lineage>
        <taxon>Bacteria</taxon>
        <taxon>Pseudomonadati</taxon>
        <taxon>Bdellovibrionota</taxon>
        <taxon>Bdellovibrionia</taxon>
        <taxon>Bdellovibrionales</taxon>
        <taxon>Pseudobdellovibrionaceae</taxon>
        <taxon>Bdellovibrio</taxon>
    </lineage>
</organism>
<evidence type="ECO:0000256" key="2">
    <source>
        <dbReference type="ARBA" id="ARBA00022552"/>
    </source>
</evidence>
<dbReference type="InterPro" id="IPR020598">
    <property type="entry name" value="rRNA_Ade_methylase_Trfase_N"/>
</dbReference>
<comment type="similarity">
    <text evidence="7">Belongs to the class I-like SAM-binding methyltransferase superfamily. rRNA adenine N(6)-methyltransferase family. RsmA subfamily.</text>
</comment>
<keyword evidence="1 7" id="KW-0963">Cytoplasm</keyword>
<feature type="binding site" evidence="7 8">
    <location>
        <position position="28"/>
    </location>
    <ligand>
        <name>S-adenosyl-L-methionine</name>
        <dbReference type="ChEBI" id="CHEBI:59789"/>
    </ligand>
</feature>
<comment type="subcellular location">
    <subcellularLocation>
        <location evidence="7">Cytoplasm</location>
    </subcellularLocation>
</comment>
<evidence type="ECO:0000313" key="10">
    <source>
        <dbReference type="EMBL" id="UOE99844.1"/>
    </source>
</evidence>
<dbReference type="Pfam" id="PF00398">
    <property type="entry name" value="RrnaAD"/>
    <property type="match status" value="1"/>
</dbReference>
<evidence type="ECO:0000256" key="1">
    <source>
        <dbReference type="ARBA" id="ARBA00022490"/>
    </source>
</evidence>
<evidence type="ECO:0000259" key="9">
    <source>
        <dbReference type="SMART" id="SM00650"/>
    </source>
</evidence>
<protein>
    <recommendedName>
        <fullName evidence="7">Ribosomal RNA small subunit methyltransferase A</fullName>
        <ecNumber evidence="7">2.1.1.182</ecNumber>
    </recommendedName>
    <alternativeName>
        <fullName evidence="7">16S rRNA (adenine(1518)-N(6)/adenine(1519)-N(6))-dimethyltransferase</fullName>
    </alternativeName>
    <alternativeName>
        <fullName evidence="7">16S rRNA dimethyladenosine transferase</fullName>
    </alternativeName>
    <alternativeName>
        <fullName evidence="7">16S rRNA dimethylase</fullName>
    </alternativeName>
    <alternativeName>
        <fullName evidence="7">S-adenosylmethionine-6-N', N'-adenosyl(rRNA) dimethyltransferase</fullName>
    </alternativeName>
</protein>
<dbReference type="HAMAP" id="MF_00607">
    <property type="entry name" value="16SrRNA_methyltr_A"/>
    <property type="match status" value="1"/>
</dbReference>
<comment type="catalytic activity">
    <reaction evidence="7">
        <text>adenosine(1518)/adenosine(1519) in 16S rRNA + 4 S-adenosyl-L-methionine = N(6)-dimethyladenosine(1518)/N(6)-dimethyladenosine(1519) in 16S rRNA + 4 S-adenosyl-L-homocysteine + 4 H(+)</text>
        <dbReference type="Rhea" id="RHEA:19609"/>
        <dbReference type="Rhea" id="RHEA-COMP:10232"/>
        <dbReference type="Rhea" id="RHEA-COMP:10233"/>
        <dbReference type="ChEBI" id="CHEBI:15378"/>
        <dbReference type="ChEBI" id="CHEBI:57856"/>
        <dbReference type="ChEBI" id="CHEBI:59789"/>
        <dbReference type="ChEBI" id="CHEBI:74411"/>
        <dbReference type="ChEBI" id="CHEBI:74493"/>
        <dbReference type="EC" id="2.1.1.182"/>
    </reaction>
</comment>
<accession>A0ABY4CCB7</accession>
<dbReference type="SUPFAM" id="SSF53335">
    <property type="entry name" value="S-adenosyl-L-methionine-dependent methyltransferases"/>
    <property type="match status" value="1"/>
</dbReference>
<keyword evidence="4 7" id="KW-0808">Transferase</keyword>
<dbReference type="Gene3D" id="1.10.8.100">
    <property type="entry name" value="Ribosomal RNA adenine dimethylase-like, domain 2"/>
    <property type="match status" value="1"/>
</dbReference>
<dbReference type="PANTHER" id="PTHR11727">
    <property type="entry name" value="DIMETHYLADENOSINE TRANSFERASE"/>
    <property type="match status" value="1"/>
</dbReference>
<dbReference type="PANTHER" id="PTHR11727:SF7">
    <property type="entry name" value="DIMETHYLADENOSINE TRANSFERASE-RELATED"/>
    <property type="match status" value="1"/>
</dbReference>
<feature type="domain" description="Ribosomal RNA adenine methylase transferase N-terminal" evidence="9">
    <location>
        <begin position="33"/>
        <end position="199"/>
    </location>
</feature>
<keyword evidence="5 7" id="KW-0949">S-adenosyl-L-methionine</keyword>
<sequence length="275" mass="31272">MSQSRERLMQTLQELGILAKRSLGQNFLVSDLVIERIINQVKEFAPEELIEVGPGPGALTYFLRQMNVPLQLIELDSKIAAYWKEQGLEVLEEDALQLDWSRFFTGKKIVFVSNLPYQISSSIVIERSLEANGVEHMVLMFQKEVAQRIRAPAKNEHYGLLSVIAQVFWKTAMVTEAGPRDFDPPPRVASRVLSFSRLPTEISNRKAFLTFVKTAFAQRRKLLKSNLSGLLKQKQLTEEQLVSLLAELGFKETARAEELSPQQFVTVFKKLGFDT</sequence>
<dbReference type="InterPro" id="IPR001737">
    <property type="entry name" value="KsgA/Erm"/>
</dbReference>
<evidence type="ECO:0000256" key="5">
    <source>
        <dbReference type="ARBA" id="ARBA00022691"/>
    </source>
</evidence>
<evidence type="ECO:0000256" key="6">
    <source>
        <dbReference type="ARBA" id="ARBA00022884"/>
    </source>
</evidence>
<keyword evidence="3 7" id="KW-0489">Methyltransferase</keyword>
<dbReference type="NCBIfam" id="TIGR00755">
    <property type="entry name" value="ksgA"/>
    <property type="match status" value="1"/>
</dbReference>
<evidence type="ECO:0000313" key="11">
    <source>
        <dbReference type="Proteomes" id="UP000830116"/>
    </source>
</evidence>
<dbReference type="EC" id="2.1.1.182" evidence="7"/>
<comment type="function">
    <text evidence="7">Specifically dimethylates two adjacent adenosines (A1518 and A1519) in the loop of a conserved hairpin near the 3'-end of 16S rRNA in the 30S particle. May play a critical role in biogenesis of 30S subunits.</text>
</comment>
<dbReference type="EMBL" id="CP093442">
    <property type="protein sequence ID" value="UOE99844.1"/>
    <property type="molecule type" value="Genomic_DNA"/>
</dbReference>
<dbReference type="Gene3D" id="3.40.50.150">
    <property type="entry name" value="Vaccinia Virus protein VP39"/>
    <property type="match status" value="1"/>
</dbReference>
<evidence type="ECO:0000256" key="3">
    <source>
        <dbReference type="ARBA" id="ARBA00022603"/>
    </source>
</evidence>
<feature type="binding site" evidence="7 8">
    <location>
        <position position="26"/>
    </location>
    <ligand>
        <name>S-adenosyl-L-methionine</name>
        <dbReference type="ChEBI" id="CHEBI:59789"/>
    </ligand>
</feature>
<dbReference type="GO" id="GO:0052908">
    <property type="term" value="F:16S rRNA (adenine(1518)-N(6)/adenine(1519)-N(6))-dimethyltransferase activity"/>
    <property type="evidence" value="ECO:0007669"/>
    <property type="project" value="UniProtKB-EC"/>
</dbReference>
<reference evidence="10" key="1">
    <citation type="submission" date="2022-03" db="EMBL/GenBank/DDBJ databases">
        <title>Genome Identification and Characterization of new species Bdellovibrio reynosense LBG001 sp. nov. from a Mexico soil sample.</title>
        <authorList>
            <person name="Camilli A."/>
            <person name="Ajao Y."/>
            <person name="Guo X."/>
        </authorList>
    </citation>
    <scope>NUCLEOTIDE SEQUENCE</scope>
    <source>
        <strain evidence="10">LBG001</strain>
    </source>
</reference>